<protein>
    <recommendedName>
        <fullName evidence="4">Transmembrane protein</fullName>
    </recommendedName>
</protein>
<keyword evidence="1" id="KW-0472">Membrane</keyword>
<reference evidence="2 3" key="1">
    <citation type="journal article" date="2004" name="Nucleic Acids Res.">
        <title>The genome sequence of Bacillus cereus ATCC 10987 reveals metabolic adaptations and a large plasmid related to Bacillus anthracis pXO1.</title>
        <authorList>
            <person name="Rasko D.A."/>
            <person name="Ravel J."/>
            <person name="Okstad O.A."/>
            <person name="Helgason E."/>
            <person name="Cer R.Z."/>
            <person name="Jiang L."/>
            <person name="Shores K.A."/>
            <person name="Fouts D.E."/>
            <person name="Tourasse N.J."/>
            <person name="Angiuoli S.V."/>
            <person name="Kolonay J."/>
            <person name="Nelson W.C."/>
            <person name="Kolsto A.-B."/>
            <person name="Fraser C.M."/>
            <person name="Read T.D."/>
        </authorList>
    </citation>
    <scope>NUCLEOTIDE SEQUENCE [LARGE SCALE GENOMIC DNA]</scope>
    <source>
        <strain evidence="3">ATCC 10987 / NRS 248</strain>
    </source>
</reference>
<sequence length="108" mass="13552">MQLRHLFIYCWCFIIYTNKRNFHFIFYKLFFLIFFKTLNKLKVPITLQIKNPDLIVSNPSLRLFFIVKRYHSFLLIQITVFWQTQHTFYTLNIFLFWLYNNPYFFANL</sequence>
<gene>
    <name evidence="2" type="ordered locus">BCE_1751</name>
</gene>
<name>Q73AM2_BACC1</name>
<evidence type="ECO:0000256" key="1">
    <source>
        <dbReference type="SAM" id="Phobius"/>
    </source>
</evidence>
<proteinExistence type="predicted"/>
<dbReference type="KEGG" id="bca:BCE_1751"/>
<feature type="transmembrane region" description="Helical" evidence="1">
    <location>
        <begin position="72"/>
        <end position="99"/>
    </location>
</feature>
<keyword evidence="1" id="KW-0812">Transmembrane</keyword>
<dbReference type="EMBL" id="AE017194">
    <property type="protein sequence ID" value="AAS40679.1"/>
    <property type="molecule type" value="Genomic_DNA"/>
</dbReference>
<dbReference type="HOGENOM" id="CLU_2191601_0_0_9"/>
<accession>Q73AM2</accession>
<evidence type="ECO:0008006" key="4">
    <source>
        <dbReference type="Google" id="ProtNLM"/>
    </source>
</evidence>
<keyword evidence="1" id="KW-1133">Transmembrane helix</keyword>
<dbReference type="Proteomes" id="UP000002527">
    <property type="component" value="Chromosome"/>
</dbReference>
<evidence type="ECO:0000313" key="2">
    <source>
        <dbReference type="EMBL" id="AAS40679.1"/>
    </source>
</evidence>
<feature type="transmembrane region" description="Helical" evidence="1">
    <location>
        <begin position="6"/>
        <end position="35"/>
    </location>
</feature>
<dbReference type="AlphaFoldDB" id="Q73AM2"/>
<organism evidence="2 3">
    <name type="scientific">Bacillus cereus (strain ATCC 10987 / NRS 248)</name>
    <dbReference type="NCBI Taxonomy" id="222523"/>
    <lineage>
        <taxon>Bacteria</taxon>
        <taxon>Bacillati</taxon>
        <taxon>Bacillota</taxon>
        <taxon>Bacilli</taxon>
        <taxon>Bacillales</taxon>
        <taxon>Bacillaceae</taxon>
        <taxon>Bacillus</taxon>
        <taxon>Bacillus cereus group</taxon>
    </lineage>
</organism>
<evidence type="ECO:0000313" key="3">
    <source>
        <dbReference type="Proteomes" id="UP000002527"/>
    </source>
</evidence>